<keyword evidence="7" id="KW-1185">Reference proteome</keyword>
<evidence type="ECO:0000259" key="5">
    <source>
        <dbReference type="PROSITE" id="PS50893"/>
    </source>
</evidence>
<evidence type="ECO:0000256" key="4">
    <source>
        <dbReference type="ARBA" id="ARBA00022840"/>
    </source>
</evidence>
<dbReference type="GO" id="GO:0016887">
    <property type="term" value="F:ATP hydrolysis activity"/>
    <property type="evidence" value="ECO:0007669"/>
    <property type="project" value="InterPro"/>
</dbReference>
<dbReference type="Pfam" id="PF00005">
    <property type="entry name" value="ABC_tran"/>
    <property type="match status" value="1"/>
</dbReference>
<evidence type="ECO:0000313" key="6">
    <source>
        <dbReference type="EMBL" id="KXG87435.1"/>
    </source>
</evidence>
<dbReference type="AlphaFoldDB" id="A0A135P7M6"/>
<dbReference type="InterPro" id="IPR003593">
    <property type="entry name" value="AAA+_ATPase"/>
</dbReference>
<dbReference type="Proteomes" id="UP000070498">
    <property type="component" value="Unassembled WGS sequence"/>
</dbReference>
<dbReference type="STRING" id="2052828.ATO67_19175"/>
<gene>
    <name evidence="6" type="ORF">ATO67_19175</name>
</gene>
<dbReference type="InterPro" id="IPR003439">
    <property type="entry name" value="ABC_transporter-like_ATP-bd"/>
</dbReference>
<dbReference type="GO" id="GO:0005524">
    <property type="term" value="F:ATP binding"/>
    <property type="evidence" value="ECO:0007669"/>
    <property type="project" value="UniProtKB-KW"/>
</dbReference>
<dbReference type="Pfam" id="PF12399">
    <property type="entry name" value="BCA_ABC_TP_C"/>
    <property type="match status" value="1"/>
</dbReference>
<comment type="similarity">
    <text evidence="1">Belongs to the ABC transporter superfamily.</text>
</comment>
<dbReference type="InterPro" id="IPR017871">
    <property type="entry name" value="ABC_transporter-like_CS"/>
</dbReference>
<dbReference type="PROSITE" id="PS50893">
    <property type="entry name" value="ABC_TRANSPORTER_2"/>
    <property type="match status" value="1"/>
</dbReference>
<evidence type="ECO:0000313" key="7">
    <source>
        <dbReference type="Proteomes" id="UP000070498"/>
    </source>
</evidence>
<dbReference type="Gene3D" id="3.40.50.300">
    <property type="entry name" value="P-loop containing nucleotide triphosphate hydrolases"/>
    <property type="match status" value="1"/>
</dbReference>
<proteinExistence type="inferred from homology"/>
<dbReference type="SUPFAM" id="SSF52540">
    <property type="entry name" value="P-loop containing nucleoside triphosphate hydrolases"/>
    <property type="match status" value="1"/>
</dbReference>
<dbReference type="PROSITE" id="PS00211">
    <property type="entry name" value="ABC_TRANSPORTER_1"/>
    <property type="match status" value="1"/>
</dbReference>
<dbReference type="PANTHER" id="PTHR45772">
    <property type="entry name" value="CONSERVED COMPONENT OF ABC TRANSPORTER FOR NATURAL AMINO ACIDS-RELATED"/>
    <property type="match status" value="1"/>
</dbReference>
<keyword evidence="2" id="KW-0813">Transport</keyword>
<keyword evidence="3" id="KW-0547">Nucleotide-binding</keyword>
<evidence type="ECO:0000256" key="3">
    <source>
        <dbReference type="ARBA" id="ARBA00022741"/>
    </source>
</evidence>
<dbReference type="SMART" id="SM00382">
    <property type="entry name" value="AAA"/>
    <property type="match status" value="1"/>
</dbReference>
<comment type="caution">
    <text evidence="6">The sequence shown here is derived from an EMBL/GenBank/DDBJ whole genome shotgun (WGS) entry which is preliminary data.</text>
</comment>
<dbReference type="InterPro" id="IPR027417">
    <property type="entry name" value="P-loop_NTPase"/>
</dbReference>
<organism evidence="6 7">
    <name type="scientific">Agrobacterium bohemicum</name>
    <dbReference type="NCBI Taxonomy" id="2052828"/>
    <lineage>
        <taxon>Bacteria</taxon>
        <taxon>Pseudomonadati</taxon>
        <taxon>Pseudomonadota</taxon>
        <taxon>Alphaproteobacteria</taxon>
        <taxon>Hyphomicrobiales</taxon>
        <taxon>Rhizobiaceae</taxon>
        <taxon>Rhizobium/Agrobacterium group</taxon>
        <taxon>Agrobacterium</taxon>
    </lineage>
</organism>
<reference evidence="6 7" key="1">
    <citation type="submission" date="2015-11" db="EMBL/GenBank/DDBJ databases">
        <title>Draft genome sequence of Agrobacterium sp. R89-1.</title>
        <authorList>
            <person name="Zahradnik J."/>
            <person name="Kyslikova E."/>
            <person name="Palyzova A."/>
            <person name="Kyslik P."/>
        </authorList>
    </citation>
    <scope>NUCLEOTIDE SEQUENCE [LARGE SCALE GENOMIC DNA]</scope>
    <source>
        <strain evidence="6 7">R89-1</strain>
    </source>
</reference>
<name>A0A135P7M6_9HYPH</name>
<sequence length="254" mass="27236">MSAVFEVNNLKKTFGGLTVTDNVSLSMMPGDRVALIGPNGAGKTTFVNLVTGNLQPNSGDVRLNGETVTKIGPTGRVRRGLVRSFQVTRLFQDMTPAEHVALAVLQRDGHATRLFGNFLTMPDVMAEVSALLGKLGLADLAHRRVSEIAYGQQRLLELAMALALKPKVLLLDEPAAGVPQSDTGRIEHALADLPADLAVLMIEHDMDLVFRFAKRVIVLAAGAVIFDGLPVDVTKDARVREAYLGSYADASHIA</sequence>
<evidence type="ECO:0000256" key="1">
    <source>
        <dbReference type="ARBA" id="ARBA00005417"/>
    </source>
</evidence>
<dbReference type="InterPro" id="IPR051120">
    <property type="entry name" value="ABC_AA/LPS_Transport"/>
</dbReference>
<dbReference type="InterPro" id="IPR032823">
    <property type="entry name" value="BCA_ABC_TP_C"/>
</dbReference>
<accession>A0A135P7M6</accession>
<dbReference type="RefSeq" id="WP_067652944.1">
    <property type="nucleotide sequence ID" value="NZ_KQ961035.1"/>
</dbReference>
<keyword evidence="4 6" id="KW-0067">ATP-binding</keyword>
<evidence type="ECO:0000256" key="2">
    <source>
        <dbReference type="ARBA" id="ARBA00022448"/>
    </source>
</evidence>
<protein>
    <submittedName>
        <fullName evidence="6">ABC transporter ATP-binding protein</fullName>
    </submittedName>
</protein>
<dbReference type="PANTHER" id="PTHR45772:SF2">
    <property type="entry name" value="ABC TRANSPORTER ATP-BINDING PROTEIN"/>
    <property type="match status" value="1"/>
</dbReference>
<feature type="domain" description="ABC transporter" evidence="5">
    <location>
        <begin position="5"/>
        <end position="246"/>
    </location>
</feature>
<dbReference type="GO" id="GO:0005886">
    <property type="term" value="C:plasma membrane"/>
    <property type="evidence" value="ECO:0007669"/>
    <property type="project" value="TreeGrafter"/>
</dbReference>
<dbReference type="EMBL" id="LNUW01000005">
    <property type="protein sequence ID" value="KXG87435.1"/>
    <property type="molecule type" value="Genomic_DNA"/>
</dbReference>